<evidence type="ECO:0000256" key="6">
    <source>
        <dbReference type="ARBA" id="ARBA00022825"/>
    </source>
</evidence>
<keyword evidence="3" id="KW-0645">Protease</keyword>
<evidence type="ECO:0000256" key="3">
    <source>
        <dbReference type="ARBA" id="ARBA00022670"/>
    </source>
</evidence>
<reference evidence="11" key="1">
    <citation type="submission" date="2014-09" db="EMBL/GenBank/DDBJ databases">
        <authorList>
            <person name="Magalhaes I.L.F."/>
            <person name="Oliveira U."/>
            <person name="Santos F.R."/>
            <person name="Vidigal T.H.D.A."/>
            <person name="Brescovit A.D."/>
            <person name="Santos A.J."/>
        </authorList>
    </citation>
    <scope>NUCLEOTIDE SEQUENCE</scope>
</reference>
<dbReference type="PROSITE" id="PS50240">
    <property type="entry name" value="TRYPSIN_DOM"/>
    <property type="match status" value="1"/>
</dbReference>
<evidence type="ECO:0000256" key="4">
    <source>
        <dbReference type="ARBA" id="ARBA00022729"/>
    </source>
</evidence>
<evidence type="ECO:0000256" key="9">
    <source>
        <dbReference type="SAM" id="MobiDB-lite"/>
    </source>
</evidence>
<evidence type="ECO:0000256" key="2">
    <source>
        <dbReference type="ARBA" id="ARBA00022525"/>
    </source>
</evidence>
<sequence>MSMENAHCQGMGWGATDETSEEGSSHLMEVDLQLVPPQNCTILLKSVAEKLGSMLKFTKTTQLCTLGEEGKDACQGDSGGPLLCDNGFGKHIAVATVSWGIGCGRFDTPGVWARLDIADTWIRNTVRNDAADANHPPMLISIVSIII</sequence>
<protein>
    <recommendedName>
        <fullName evidence="10">Peptidase S1 domain-containing protein</fullName>
    </recommendedName>
</protein>
<proteinExistence type="predicted"/>
<dbReference type="PANTHER" id="PTHR24264:SF54">
    <property type="entry name" value="PEPTIDASE S1 DOMAIN-CONTAINING PROTEIN"/>
    <property type="match status" value="1"/>
</dbReference>
<dbReference type="PANTHER" id="PTHR24264">
    <property type="entry name" value="TRYPSIN-RELATED"/>
    <property type="match status" value="1"/>
</dbReference>
<evidence type="ECO:0000313" key="11">
    <source>
        <dbReference type="EMBL" id="JAG62330.1"/>
    </source>
</evidence>
<keyword evidence="7" id="KW-1015">Disulfide bond</keyword>
<keyword evidence="8" id="KW-0325">Glycoprotein</keyword>
<keyword evidence="6" id="KW-0720">Serine protease</keyword>
<evidence type="ECO:0000256" key="7">
    <source>
        <dbReference type="ARBA" id="ARBA00023157"/>
    </source>
</evidence>
<dbReference type="FunFam" id="2.40.10.10:FF:000054">
    <property type="entry name" value="Complement C1r subcomponent"/>
    <property type="match status" value="1"/>
</dbReference>
<dbReference type="GO" id="GO:0006508">
    <property type="term" value="P:proteolysis"/>
    <property type="evidence" value="ECO:0007669"/>
    <property type="project" value="UniProtKB-KW"/>
</dbReference>
<feature type="non-terminal residue" evidence="11">
    <location>
        <position position="147"/>
    </location>
</feature>
<dbReference type="InterPro" id="IPR009003">
    <property type="entry name" value="Peptidase_S1_PA"/>
</dbReference>
<dbReference type="Pfam" id="PF00089">
    <property type="entry name" value="Trypsin"/>
    <property type="match status" value="1"/>
</dbReference>
<keyword evidence="5" id="KW-0378">Hydrolase</keyword>
<name>A0A0K8TAZ5_LYGHE</name>
<dbReference type="InterPro" id="IPR050127">
    <property type="entry name" value="Serine_Proteases_S1"/>
</dbReference>
<dbReference type="GO" id="GO:0004252">
    <property type="term" value="F:serine-type endopeptidase activity"/>
    <property type="evidence" value="ECO:0007669"/>
    <property type="project" value="InterPro"/>
</dbReference>
<feature type="domain" description="Peptidase S1" evidence="10">
    <location>
        <begin position="1"/>
        <end position="127"/>
    </location>
</feature>
<dbReference type="InterPro" id="IPR043504">
    <property type="entry name" value="Peptidase_S1_PA_chymotrypsin"/>
</dbReference>
<evidence type="ECO:0000256" key="5">
    <source>
        <dbReference type="ARBA" id="ARBA00022801"/>
    </source>
</evidence>
<feature type="region of interest" description="Disordered" evidence="9">
    <location>
        <begin position="1"/>
        <end position="26"/>
    </location>
</feature>
<dbReference type="AlphaFoldDB" id="A0A0K8TAZ5"/>
<dbReference type="GO" id="GO:0005615">
    <property type="term" value="C:extracellular space"/>
    <property type="evidence" value="ECO:0007669"/>
    <property type="project" value="TreeGrafter"/>
</dbReference>
<dbReference type="InterPro" id="IPR033116">
    <property type="entry name" value="TRYPSIN_SER"/>
</dbReference>
<keyword evidence="2" id="KW-0964">Secreted</keyword>
<keyword evidence="4" id="KW-0732">Signal</keyword>
<evidence type="ECO:0000256" key="1">
    <source>
        <dbReference type="ARBA" id="ARBA00004613"/>
    </source>
</evidence>
<comment type="subcellular location">
    <subcellularLocation>
        <location evidence="1">Secreted</location>
    </subcellularLocation>
</comment>
<evidence type="ECO:0000259" key="10">
    <source>
        <dbReference type="PROSITE" id="PS50240"/>
    </source>
</evidence>
<dbReference type="PROSITE" id="PS00135">
    <property type="entry name" value="TRYPSIN_SER"/>
    <property type="match status" value="1"/>
</dbReference>
<accession>A0A0K8TAZ5</accession>
<dbReference type="Gene3D" id="2.40.10.10">
    <property type="entry name" value="Trypsin-like serine proteases"/>
    <property type="match status" value="1"/>
</dbReference>
<organism evidence="11">
    <name type="scientific">Lygus hesperus</name>
    <name type="common">Western plant bug</name>
    <dbReference type="NCBI Taxonomy" id="30085"/>
    <lineage>
        <taxon>Eukaryota</taxon>
        <taxon>Metazoa</taxon>
        <taxon>Ecdysozoa</taxon>
        <taxon>Arthropoda</taxon>
        <taxon>Hexapoda</taxon>
        <taxon>Insecta</taxon>
        <taxon>Pterygota</taxon>
        <taxon>Neoptera</taxon>
        <taxon>Paraneoptera</taxon>
        <taxon>Hemiptera</taxon>
        <taxon>Heteroptera</taxon>
        <taxon>Panheteroptera</taxon>
        <taxon>Cimicomorpha</taxon>
        <taxon>Miridae</taxon>
        <taxon>Mirini</taxon>
        <taxon>Lygus</taxon>
    </lineage>
</organism>
<dbReference type="EMBL" id="GBRD01003491">
    <property type="protein sequence ID" value="JAG62330.1"/>
    <property type="molecule type" value="Transcribed_RNA"/>
</dbReference>
<dbReference type="SUPFAM" id="SSF50494">
    <property type="entry name" value="Trypsin-like serine proteases"/>
    <property type="match status" value="1"/>
</dbReference>
<dbReference type="InterPro" id="IPR001254">
    <property type="entry name" value="Trypsin_dom"/>
</dbReference>
<evidence type="ECO:0000256" key="8">
    <source>
        <dbReference type="ARBA" id="ARBA00023180"/>
    </source>
</evidence>